<feature type="domain" description="Ig-like" evidence="1">
    <location>
        <begin position="15"/>
        <end position="132"/>
    </location>
</feature>
<name>A0AAN9BQ19_9CAEN</name>
<accession>A0AAN9BQ19</accession>
<dbReference type="Gene3D" id="2.60.40.10">
    <property type="entry name" value="Immunoglobulins"/>
    <property type="match status" value="2"/>
</dbReference>
<protein>
    <recommendedName>
        <fullName evidence="1">Ig-like domain-containing protein</fullName>
    </recommendedName>
</protein>
<proteinExistence type="predicted"/>
<sequence length="394" mass="42401">MVTRSDAYRGQDAVPLTVEIEGEPKHEVTTGTSIVFKCIINRGLAVTLKYATEWWHQSLVEPDNSKAVQLTSMEALQDAASPDDFAIKVEYGNDYLWVTLTVKAVKVKDDGKFICQLTPLNAGNERIHNHVEVVVVNDVEGVALTFDGEPAVTKATDVAVEREEGECGVTCMAAGFSPSASIKIYLGDEELRTGGAESTLDKDASLAAGARRYTASATVGTVSLTADHSGKTLRCEAQASYDGATKLVASVPLSVIALEPIITCDKNASAHPGDLYVKITCEVDHSNVKVVAYSFEIGDTGDIIFPGNISKSYDEVTLKKKGSHTTVVTLDLYQAKEMYFDTMYYLDVTTESGQKFREKATLIRLDPTGAASAMSVSKAAVLCLSFLLSLLLSL</sequence>
<comment type="caution">
    <text evidence="2">The sequence shown here is derived from an EMBL/GenBank/DDBJ whole genome shotgun (WGS) entry which is preliminary data.</text>
</comment>
<dbReference type="EMBL" id="JBAMIC010000003">
    <property type="protein sequence ID" value="KAK7109274.1"/>
    <property type="molecule type" value="Genomic_DNA"/>
</dbReference>
<organism evidence="2 3">
    <name type="scientific">Littorina saxatilis</name>
    <dbReference type="NCBI Taxonomy" id="31220"/>
    <lineage>
        <taxon>Eukaryota</taxon>
        <taxon>Metazoa</taxon>
        <taxon>Spiralia</taxon>
        <taxon>Lophotrochozoa</taxon>
        <taxon>Mollusca</taxon>
        <taxon>Gastropoda</taxon>
        <taxon>Caenogastropoda</taxon>
        <taxon>Littorinimorpha</taxon>
        <taxon>Littorinoidea</taxon>
        <taxon>Littorinidae</taxon>
        <taxon>Littorina</taxon>
    </lineage>
</organism>
<dbReference type="Proteomes" id="UP001374579">
    <property type="component" value="Unassembled WGS sequence"/>
</dbReference>
<dbReference type="AlphaFoldDB" id="A0AAN9BQ19"/>
<gene>
    <name evidence="2" type="ORF">V1264_013344</name>
</gene>
<dbReference type="PROSITE" id="PS50835">
    <property type="entry name" value="IG_LIKE"/>
    <property type="match status" value="1"/>
</dbReference>
<reference evidence="2 3" key="1">
    <citation type="submission" date="2024-02" db="EMBL/GenBank/DDBJ databases">
        <title>Chromosome-scale genome assembly of the rough periwinkle Littorina saxatilis.</title>
        <authorList>
            <person name="De Jode A."/>
            <person name="Faria R."/>
            <person name="Formenti G."/>
            <person name="Sims Y."/>
            <person name="Smith T.P."/>
            <person name="Tracey A."/>
            <person name="Wood J.M.D."/>
            <person name="Zagrodzka Z.B."/>
            <person name="Johannesson K."/>
            <person name="Butlin R.K."/>
            <person name="Leder E.H."/>
        </authorList>
    </citation>
    <scope>NUCLEOTIDE SEQUENCE [LARGE SCALE GENOMIC DNA]</scope>
    <source>
        <strain evidence="2">Snail1</strain>
        <tissue evidence="2">Muscle</tissue>
    </source>
</reference>
<dbReference type="InterPro" id="IPR007110">
    <property type="entry name" value="Ig-like_dom"/>
</dbReference>
<evidence type="ECO:0000259" key="1">
    <source>
        <dbReference type="PROSITE" id="PS50835"/>
    </source>
</evidence>
<evidence type="ECO:0000313" key="3">
    <source>
        <dbReference type="Proteomes" id="UP001374579"/>
    </source>
</evidence>
<evidence type="ECO:0000313" key="2">
    <source>
        <dbReference type="EMBL" id="KAK7109274.1"/>
    </source>
</evidence>
<dbReference type="InterPro" id="IPR013783">
    <property type="entry name" value="Ig-like_fold"/>
</dbReference>
<keyword evidence="3" id="KW-1185">Reference proteome</keyword>